<feature type="transmembrane region" description="Helical" evidence="1">
    <location>
        <begin position="34"/>
        <end position="57"/>
    </location>
</feature>
<keyword evidence="1" id="KW-0472">Membrane</keyword>
<reference evidence="2 3" key="1">
    <citation type="journal article" date="2023" name="G3 (Bethesda)">
        <title>A chromosome-length genome assembly and annotation of blackberry (Rubus argutus, cv. 'Hillquist').</title>
        <authorList>
            <person name="Bruna T."/>
            <person name="Aryal R."/>
            <person name="Dudchenko O."/>
            <person name="Sargent D.J."/>
            <person name="Mead D."/>
            <person name="Buti M."/>
            <person name="Cavallini A."/>
            <person name="Hytonen T."/>
            <person name="Andres J."/>
            <person name="Pham M."/>
            <person name="Weisz D."/>
            <person name="Mascagni F."/>
            <person name="Usai G."/>
            <person name="Natali L."/>
            <person name="Bassil N."/>
            <person name="Fernandez G.E."/>
            <person name="Lomsadze A."/>
            <person name="Armour M."/>
            <person name="Olukolu B."/>
            <person name="Poorten T."/>
            <person name="Britton C."/>
            <person name="Davik J."/>
            <person name="Ashrafi H."/>
            <person name="Aiden E.L."/>
            <person name="Borodovsky M."/>
            <person name="Worthington M."/>
        </authorList>
    </citation>
    <scope>NUCLEOTIDE SEQUENCE [LARGE SCALE GENOMIC DNA]</scope>
    <source>
        <strain evidence="2">PI 553951</strain>
    </source>
</reference>
<proteinExistence type="predicted"/>
<keyword evidence="3" id="KW-1185">Reference proteome</keyword>
<sequence length="87" mass="9356">MPSPHRFLPCPCFIAPPLCWVFTAVSVQFRHAHTLASLSSLCLAATCLAAYSSFVAAPVPNPFHSSPSHPQRTAISSRCPVDFSLMA</sequence>
<evidence type="ECO:0008006" key="4">
    <source>
        <dbReference type="Google" id="ProtNLM"/>
    </source>
</evidence>
<evidence type="ECO:0000313" key="2">
    <source>
        <dbReference type="EMBL" id="KAK9932056.1"/>
    </source>
</evidence>
<protein>
    <recommendedName>
        <fullName evidence="4">Secreted peptide</fullName>
    </recommendedName>
</protein>
<dbReference type="AlphaFoldDB" id="A0AAW1X517"/>
<keyword evidence="1" id="KW-1133">Transmembrane helix</keyword>
<evidence type="ECO:0000313" key="3">
    <source>
        <dbReference type="Proteomes" id="UP001457282"/>
    </source>
</evidence>
<dbReference type="Proteomes" id="UP001457282">
    <property type="component" value="Unassembled WGS sequence"/>
</dbReference>
<evidence type="ECO:0000256" key="1">
    <source>
        <dbReference type="SAM" id="Phobius"/>
    </source>
</evidence>
<comment type="caution">
    <text evidence="2">The sequence shown here is derived from an EMBL/GenBank/DDBJ whole genome shotgun (WGS) entry which is preliminary data.</text>
</comment>
<dbReference type="EMBL" id="JBEDUW010000004">
    <property type="protein sequence ID" value="KAK9932056.1"/>
    <property type="molecule type" value="Genomic_DNA"/>
</dbReference>
<gene>
    <name evidence="2" type="ORF">M0R45_019307</name>
</gene>
<keyword evidence="1" id="KW-0812">Transmembrane</keyword>
<name>A0AAW1X517_RUBAR</name>
<accession>A0AAW1X517</accession>
<feature type="transmembrane region" description="Helical" evidence="1">
    <location>
        <begin position="6"/>
        <end position="27"/>
    </location>
</feature>
<organism evidence="2 3">
    <name type="scientific">Rubus argutus</name>
    <name type="common">Southern blackberry</name>
    <dbReference type="NCBI Taxonomy" id="59490"/>
    <lineage>
        <taxon>Eukaryota</taxon>
        <taxon>Viridiplantae</taxon>
        <taxon>Streptophyta</taxon>
        <taxon>Embryophyta</taxon>
        <taxon>Tracheophyta</taxon>
        <taxon>Spermatophyta</taxon>
        <taxon>Magnoliopsida</taxon>
        <taxon>eudicotyledons</taxon>
        <taxon>Gunneridae</taxon>
        <taxon>Pentapetalae</taxon>
        <taxon>rosids</taxon>
        <taxon>fabids</taxon>
        <taxon>Rosales</taxon>
        <taxon>Rosaceae</taxon>
        <taxon>Rosoideae</taxon>
        <taxon>Rosoideae incertae sedis</taxon>
        <taxon>Rubus</taxon>
    </lineage>
</organism>